<gene>
    <name evidence="2" type="ORF">QN277_021939</name>
</gene>
<dbReference type="InterPro" id="IPR053151">
    <property type="entry name" value="RNase_H-like"/>
</dbReference>
<dbReference type="EMBL" id="JAWXYG010000005">
    <property type="protein sequence ID" value="KAK4273561.1"/>
    <property type="molecule type" value="Genomic_DNA"/>
</dbReference>
<name>A0AAE1JN40_9FABA</name>
<dbReference type="PANTHER" id="PTHR47723:SF19">
    <property type="entry name" value="POLYNUCLEOTIDYL TRANSFERASE, RIBONUCLEASE H-LIKE SUPERFAMILY PROTEIN"/>
    <property type="match status" value="1"/>
</dbReference>
<dbReference type="Pfam" id="PF13456">
    <property type="entry name" value="RVT_3"/>
    <property type="match status" value="1"/>
</dbReference>
<dbReference type="Proteomes" id="UP001293593">
    <property type="component" value="Unassembled WGS sequence"/>
</dbReference>
<reference evidence="2" key="1">
    <citation type="submission" date="2023-10" db="EMBL/GenBank/DDBJ databases">
        <title>Chromosome-level genome of the transformable northern wattle, Acacia crassicarpa.</title>
        <authorList>
            <person name="Massaro I."/>
            <person name="Sinha N.R."/>
            <person name="Poethig S."/>
            <person name="Leichty A.R."/>
        </authorList>
    </citation>
    <scope>NUCLEOTIDE SEQUENCE</scope>
    <source>
        <strain evidence="2">Acra3RX</strain>
        <tissue evidence="2">Leaf</tissue>
    </source>
</reference>
<keyword evidence="3" id="KW-1185">Reference proteome</keyword>
<dbReference type="InterPro" id="IPR002156">
    <property type="entry name" value="RNaseH_domain"/>
</dbReference>
<dbReference type="InterPro" id="IPR044730">
    <property type="entry name" value="RNase_H-like_dom_plant"/>
</dbReference>
<feature type="domain" description="RNase H type-1" evidence="1">
    <location>
        <begin position="107"/>
        <end position="227"/>
    </location>
</feature>
<accession>A0AAE1JN40</accession>
<protein>
    <recommendedName>
        <fullName evidence="1">RNase H type-1 domain-containing protein</fullName>
    </recommendedName>
</protein>
<organism evidence="2 3">
    <name type="scientific">Acacia crassicarpa</name>
    <name type="common">northern wattle</name>
    <dbReference type="NCBI Taxonomy" id="499986"/>
    <lineage>
        <taxon>Eukaryota</taxon>
        <taxon>Viridiplantae</taxon>
        <taxon>Streptophyta</taxon>
        <taxon>Embryophyta</taxon>
        <taxon>Tracheophyta</taxon>
        <taxon>Spermatophyta</taxon>
        <taxon>Magnoliopsida</taxon>
        <taxon>eudicotyledons</taxon>
        <taxon>Gunneridae</taxon>
        <taxon>Pentapetalae</taxon>
        <taxon>rosids</taxon>
        <taxon>fabids</taxon>
        <taxon>Fabales</taxon>
        <taxon>Fabaceae</taxon>
        <taxon>Caesalpinioideae</taxon>
        <taxon>mimosoid clade</taxon>
        <taxon>Acacieae</taxon>
        <taxon>Acacia</taxon>
    </lineage>
</organism>
<comment type="caution">
    <text evidence="2">The sequence shown here is derived from an EMBL/GenBank/DDBJ whole genome shotgun (WGS) entry which is preliminary data.</text>
</comment>
<dbReference type="AlphaFoldDB" id="A0AAE1JN40"/>
<dbReference type="PANTHER" id="PTHR47723">
    <property type="entry name" value="OS05G0353850 PROTEIN"/>
    <property type="match status" value="1"/>
</dbReference>
<proteinExistence type="predicted"/>
<evidence type="ECO:0000313" key="3">
    <source>
        <dbReference type="Proteomes" id="UP001293593"/>
    </source>
</evidence>
<dbReference type="SUPFAM" id="SSF53098">
    <property type="entry name" value="Ribonuclease H-like"/>
    <property type="match status" value="1"/>
</dbReference>
<dbReference type="CDD" id="cd06222">
    <property type="entry name" value="RNase_H_like"/>
    <property type="match status" value="1"/>
</dbReference>
<dbReference type="GO" id="GO:0004523">
    <property type="term" value="F:RNA-DNA hybrid ribonuclease activity"/>
    <property type="evidence" value="ECO:0007669"/>
    <property type="project" value="InterPro"/>
</dbReference>
<evidence type="ECO:0000313" key="2">
    <source>
        <dbReference type="EMBL" id="KAK4273561.1"/>
    </source>
</evidence>
<evidence type="ECO:0000259" key="1">
    <source>
        <dbReference type="Pfam" id="PF13456"/>
    </source>
</evidence>
<dbReference type="GO" id="GO:0003676">
    <property type="term" value="F:nucleic acid binding"/>
    <property type="evidence" value="ECO:0007669"/>
    <property type="project" value="InterPro"/>
</dbReference>
<dbReference type="InterPro" id="IPR012337">
    <property type="entry name" value="RNaseH-like_sf"/>
</dbReference>
<dbReference type="Gene3D" id="3.30.420.10">
    <property type="entry name" value="Ribonuclease H-like superfamily/Ribonuclease H"/>
    <property type="match status" value="1"/>
</dbReference>
<sequence>MLQELKHGIIESEFTNLGGRDWLEWNLEKSNGDWKLIFGLTCWMLWNWRNNCCFEEGFSMPKNRARIIGGYVENVKRAQLEFGRAATVPREVQIRWVAPPDGWVKVNIDGVSKGERRLAGCGGLIRGSQGEWLCGFTRKLGSCSAIKAEVWAVLSGMELAFHYKFDKIIVESDCTAVVSLLTDLQNVGTAKSMLLKHRGSFLRKFSNVVFSHVYREGNFCADSLANLSLVQEEYKAILLNPPQSVIRYLYRDCLGIVYPRVILI</sequence>
<dbReference type="InterPro" id="IPR036397">
    <property type="entry name" value="RNaseH_sf"/>
</dbReference>